<dbReference type="AlphaFoldDB" id="A0A6H5GFF4"/>
<organism evidence="2 3">
    <name type="scientific">Nesidiocoris tenuis</name>
    <dbReference type="NCBI Taxonomy" id="355587"/>
    <lineage>
        <taxon>Eukaryota</taxon>
        <taxon>Metazoa</taxon>
        <taxon>Ecdysozoa</taxon>
        <taxon>Arthropoda</taxon>
        <taxon>Hexapoda</taxon>
        <taxon>Insecta</taxon>
        <taxon>Pterygota</taxon>
        <taxon>Neoptera</taxon>
        <taxon>Paraneoptera</taxon>
        <taxon>Hemiptera</taxon>
        <taxon>Heteroptera</taxon>
        <taxon>Panheteroptera</taxon>
        <taxon>Cimicomorpha</taxon>
        <taxon>Miridae</taxon>
        <taxon>Dicyphina</taxon>
        <taxon>Nesidiocoris</taxon>
    </lineage>
</organism>
<dbReference type="Proteomes" id="UP000479000">
    <property type="component" value="Unassembled WGS sequence"/>
</dbReference>
<protein>
    <submittedName>
        <fullName evidence="2">Uncharacterized protein</fullName>
    </submittedName>
</protein>
<keyword evidence="3" id="KW-1185">Reference proteome</keyword>
<name>A0A6H5GFF4_9HEMI</name>
<sequence length="206" mass="22488">MVQCRFGGLLVCLDHYSSVLPKVQRFENSSTGLTLKYCPQQGRGCRATTRDGTSALVDLRQQRSITCSYASISYPEQPCIVSSLILSLRLSSSFSLSSSVSFSLRLGMHRFYTLFYASFITGELSPTTGNGGHQLVIDDAPEGLAAGRRRLGRGGSGRRRAASPAQSSADSQVRATSRQCSRQRLAIFSTCNAPRWTARDSVARNY</sequence>
<evidence type="ECO:0000256" key="1">
    <source>
        <dbReference type="SAM" id="MobiDB-lite"/>
    </source>
</evidence>
<feature type="compositionally biased region" description="Basic residues" evidence="1">
    <location>
        <begin position="147"/>
        <end position="161"/>
    </location>
</feature>
<gene>
    <name evidence="2" type="ORF">NTEN_LOCUS7923</name>
</gene>
<reference evidence="2 3" key="1">
    <citation type="submission" date="2020-02" db="EMBL/GenBank/DDBJ databases">
        <authorList>
            <person name="Ferguson B K."/>
        </authorList>
    </citation>
    <scope>NUCLEOTIDE SEQUENCE [LARGE SCALE GENOMIC DNA]</scope>
</reference>
<proteinExistence type="predicted"/>
<accession>A0A6H5GFF4</accession>
<evidence type="ECO:0000313" key="2">
    <source>
        <dbReference type="EMBL" id="CAB0002136.1"/>
    </source>
</evidence>
<dbReference type="EMBL" id="CADCXU010011948">
    <property type="protein sequence ID" value="CAB0002136.1"/>
    <property type="molecule type" value="Genomic_DNA"/>
</dbReference>
<feature type="region of interest" description="Disordered" evidence="1">
    <location>
        <begin position="147"/>
        <end position="177"/>
    </location>
</feature>
<evidence type="ECO:0000313" key="3">
    <source>
        <dbReference type="Proteomes" id="UP000479000"/>
    </source>
</evidence>